<reference evidence="7 8" key="1">
    <citation type="submission" date="2018-04" db="EMBL/GenBank/DDBJ databases">
        <authorList>
            <person name="Zhang X."/>
            <person name="Yuan J."/>
            <person name="Li F."/>
            <person name="Xiang J."/>
        </authorList>
    </citation>
    <scope>NUCLEOTIDE SEQUENCE [LARGE SCALE GENOMIC DNA]</scope>
    <source>
        <tissue evidence="7">Muscle</tissue>
    </source>
</reference>
<evidence type="ECO:0000259" key="6">
    <source>
        <dbReference type="PROSITE" id="PS51469"/>
    </source>
</evidence>
<dbReference type="AlphaFoldDB" id="A0A3R7PZ44"/>
<dbReference type="PROSITE" id="PS51469">
    <property type="entry name" value="SUN"/>
    <property type="match status" value="1"/>
</dbReference>
<dbReference type="Proteomes" id="UP000283509">
    <property type="component" value="Unassembled WGS sequence"/>
</dbReference>
<name>A0A3R7PZ44_PENVA</name>
<evidence type="ECO:0000313" key="7">
    <source>
        <dbReference type="EMBL" id="ROT64082.1"/>
    </source>
</evidence>
<dbReference type="STRING" id="6689.A0A3R7PZ44"/>
<proteinExistence type="predicted"/>
<feature type="non-terminal residue" evidence="7">
    <location>
        <position position="1"/>
    </location>
</feature>
<evidence type="ECO:0000256" key="2">
    <source>
        <dbReference type="ARBA" id="ARBA00022692"/>
    </source>
</evidence>
<keyword evidence="8" id="KW-1185">Reference proteome</keyword>
<dbReference type="InterPro" id="IPR012919">
    <property type="entry name" value="SUN_dom"/>
</dbReference>
<dbReference type="Pfam" id="PF07738">
    <property type="entry name" value="Sad1_UNC"/>
    <property type="match status" value="1"/>
</dbReference>
<sequence>QSGGDNIAIMGVSSATDSSEEGKVSATVNISQNLNNGSNFSFVPSGSAFSAGLNESAVIQIVKDALMKYDADKTGMVDHALETAGGNIISTRCTESYQVHQAEVSILGFPVYRYSTNTPRTIIQPGRMPGQCWAFKGSQGYIVIQLAGSVRPTGFSLEHIPKSLSPTGEIDSAPREFEVWGLQQESDEGVYLGSYEYNQNGDPLQYFPVTEENAQYFPMIEVKINSNHGNLQYTCIYRFRVHGLRYV</sequence>
<dbReference type="PANTHER" id="PTHR12911">
    <property type="entry name" value="SAD1/UNC-84-LIKE PROTEIN-RELATED"/>
    <property type="match status" value="1"/>
</dbReference>
<comment type="subcellular location">
    <subcellularLocation>
        <location evidence="1">Membrane</location>
    </subcellularLocation>
</comment>
<dbReference type="Gene3D" id="2.60.120.260">
    <property type="entry name" value="Galactose-binding domain-like"/>
    <property type="match status" value="1"/>
</dbReference>
<dbReference type="OrthoDB" id="342281at2759"/>
<dbReference type="InterPro" id="IPR045119">
    <property type="entry name" value="SUN1-5"/>
</dbReference>
<dbReference type="PANTHER" id="PTHR12911:SF8">
    <property type="entry name" value="KLAROID PROTEIN-RELATED"/>
    <property type="match status" value="1"/>
</dbReference>
<feature type="domain" description="SUN" evidence="6">
    <location>
        <begin position="85"/>
        <end position="246"/>
    </location>
</feature>
<organism evidence="7 8">
    <name type="scientific">Penaeus vannamei</name>
    <name type="common">Whiteleg shrimp</name>
    <name type="synonym">Litopenaeus vannamei</name>
    <dbReference type="NCBI Taxonomy" id="6689"/>
    <lineage>
        <taxon>Eukaryota</taxon>
        <taxon>Metazoa</taxon>
        <taxon>Ecdysozoa</taxon>
        <taxon>Arthropoda</taxon>
        <taxon>Crustacea</taxon>
        <taxon>Multicrustacea</taxon>
        <taxon>Malacostraca</taxon>
        <taxon>Eumalacostraca</taxon>
        <taxon>Eucarida</taxon>
        <taxon>Decapoda</taxon>
        <taxon>Dendrobranchiata</taxon>
        <taxon>Penaeoidea</taxon>
        <taxon>Penaeidae</taxon>
        <taxon>Penaeus</taxon>
    </lineage>
</organism>
<dbReference type="GO" id="GO:0034993">
    <property type="term" value="C:meiotic nuclear membrane microtubule tethering complex"/>
    <property type="evidence" value="ECO:0007669"/>
    <property type="project" value="TreeGrafter"/>
</dbReference>
<dbReference type="EMBL" id="QCYY01003330">
    <property type="protein sequence ID" value="ROT64082.1"/>
    <property type="molecule type" value="Genomic_DNA"/>
</dbReference>
<evidence type="ECO:0000256" key="3">
    <source>
        <dbReference type="ARBA" id="ARBA00022989"/>
    </source>
</evidence>
<keyword evidence="3" id="KW-1133">Transmembrane helix</keyword>
<evidence type="ECO:0000256" key="1">
    <source>
        <dbReference type="ARBA" id="ARBA00004370"/>
    </source>
</evidence>
<evidence type="ECO:0000256" key="4">
    <source>
        <dbReference type="ARBA" id="ARBA00023054"/>
    </source>
</evidence>
<evidence type="ECO:0000313" key="8">
    <source>
        <dbReference type="Proteomes" id="UP000283509"/>
    </source>
</evidence>
<keyword evidence="2" id="KW-0812">Transmembrane</keyword>
<dbReference type="GO" id="GO:0043495">
    <property type="term" value="F:protein-membrane adaptor activity"/>
    <property type="evidence" value="ECO:0007669"/>
    <property type="project" value="TreeGrafter"/>
</dbReference>
<evidence type="ECO:0000256" key="5">
    <source>
        <dbReference type="ARBA" id="ARBA00023136"/>
    </source>
</evidence>
<gene>
    <name evidence="7" type="ORF">C7M84_017994</name>
</gene>
<protein>
    <recommendedName>
        <fullName evidence="6">SUN domain-containing protein</fullName>
    </recommendedName>
</protein>
<accession>A0A3R7PZ44</accession>
<keyword evidence="5" id="KW-0472">Membrane</keyword>
<dbReference type="FunFam" id="2.60.120.260:FF:000009">
    <property type="entry name" value="SUN domain-containing protein 1 isoform X1"/>
    <property type="match status" value="1"/>
</dbReference>
<reference evidence="7 8" key="2">
    <citation type="submission" date="2019-01" db="EMBL/GenBank/DDBJ databases">
        <title>The decoding of complex shrimp genome reveals the adaptation for benthos swimmer, frequently molting mechanism and breeding impact on genome.</title>
        <authorList>
            <person name="Sun Y."/>
            <person name="Gao Y."/>
            <person name="Yu Y."/>
        </authorList>
    </citation>
    <scope>NUCLEOTIDE SEQUENCE [LARGE SCALE GENOMIC DNA]</scope>
    <source>
        <tissue evidence="7">Muscle</tissue>
    </source>
</reference>
<keyword evidence="4" id="KW-0175">Coiled coil</keyword>
<comment type="caution">
    <text evidence="7">The sequence shown here is derived from an EMBL/GenBank/DDBJ whole genome shotgun (WGS) entry which is preliminary data.</text>
</comment>